<dbReference type="RefSeq" id="XP_046046492.1">
    <property type="nucleotide sequence ID" value="XM_046193463.1"/>
</dbReference>
<evidence type="ECO:0000313" key="2">
    <source>
        <dbReference type="Proteomes" id="UP000720189"/>
    </source>
</evidence>
<dbReference type="AlphaFoldDB" id="A0A9P9GJW7"/>
<organism evidence="1 2">
    <name type="scientific">Fusarium redolens</name>
    <dbReference type="NCBI Taxonomy" id="48865"/>
    <lineage>
        <taxon>Eukaryota</taxon>
        <taxon>Fungi</taxon>
        <taxon>Dikarya</taxon>
        <taxon>Ascomycota</taxon>
        <taxon>Pezizomycotina</taxon>
        <taxon>Sordariomycetes</taxon>
        <taxon>Hypocreomycetidae</taxon>
        <taxon>Hypocreales</taxon>
        <taxon>Nectriaceae</taxon>
        <taxon>Fusarium</taxon>
        <taxon>Fusarium redolens species complex</taxon>
    </lineage>
</organism>
<dbReference type="Proteomes" id="UP000720189">
    <property type="component" value="Unassembled WGS sequence"/>
</dbReference>
<name>A0A9P9GJW7_FUSRE</name>
<proteinExistence type="predicted"/>
<keyword evidence="2" id="KW-1185">Reference proteome</keyword>
<dbReference type="GeneID" id="70223417"/>
<sequence length="60" mass="7148">MWEDWNLREEPGSWAFLSLSKDASRHSMELISNSWLLCVRVMQGEWHNWLRNVVFVAVSI</sequence>
<accession>A0A9P9GJW7</accession>
<dbReference type="EMBL" id="JAGMUX010000013">
    <property type="protein sequence ID" value="KAH7240978.1"/>
    <property type="molecule type" value="Genomic_DNA"/>
</dbReference>
<protein>
    <submittedName>
        <fullName evidence="1">Uncharacterized protein</fullName>
    </submittedName>
</protein>
<gene>
    <name evidence="1" type="ORF">BKA55DRAFT_576173</name>
</gene>
<evidence type="ECO:0000313" key="1">
    <source>
        <dbReference type="EMBL" id="KAH7240978.1"/>
    </source>
</evidence>
<comment type="caution">
    <text evidence="1">The sequence shown here is derived from an EMBL/GenBank/DDBJ whole genome shotgun (WGS) entry which is preliminary data.</text>
</comment>
<reference evidence="1" key="1">
    <citation type="journal article" date="2021" name="Nat. Commun.">
        <title>Genetic determinants of endophytism in the Arabidopsis root mycobiome.</title>
        <authorList>
            <person name="Mesny F."/>
            <person name="Miyauchi S."/>
            <person name="Thiergart T."/>
            <person name="Pickel B."/>
            <person name="Atanasova L."/>
            <person name="Karlsson M."/>
            <person name="Huettel B."/>
            <person name="Barry K.W."/>
            <person name="Haridas S."/>
            <person name="Chen C."/>
            <person name="Bauer D."/>
            <person name="Andreopoulos W."/>
            <person name="Pangilinan J."/>
            <person name="LaButti K."/>
            <person name="Riley R."/>
            <person name="Lipzen A."/>
            <person name="Clum A."/>
            <person name="Drula E."/>
            <person name="Henrissat B."/>
            <person name="Kohler A."/>
            <person name="Grigoriev I.V."/>
            <person name="Martin F.M."/>
            <person name="Hacquard S."/>
        </authorList>
    </citation>
    <scope>NUCLEOTIDE SEQUENCE</scope>
    <source>
        <strain evidence="1">MPI-CAGE-AT-0023</strain>
    </source>
</reference>